<comment type="caution">
    <text evidence="1">The sequence shown here is derived from an EMBL/GenBank/DDBJ whole genome shotgun (WGS) entry which is preliminary data.</text>
</comment>
<accession>A0ABT0UUM1</accession>
<gene>
    <name evidence="1" type="ORF">NBG84_28975</name>
</gene>
<evidence type="ECO:0000313" key="2">
    <source>
        <dbReference type="Proteomes" id="UP001431429"/>
    </source>
</evidence>
<dbReference type="Proteomes" id="UP001431429">
    <property type="component" value="Unassembled WGS sequence"/>
</dbReference>
<sequence length="70" mass="7853">MSIERAGYPRFKRLITARELYVFFTPSEDERALAEEAADSHEIGITPDDYEARLDVDFSVLGDDEKAAAA</sequence>
<dbReference type="RefSeq" id="WP_250922570.1">
    <property type="nucleotide sequence ID" value="NZ_JAMQAW010000036.1"/>
</dbReference>
<evidence type="ECO:0000313" key="1">
    <source>
        <dbReference type="EMBL" id="MCM2392268.1"/>
    </source>
</evidence>
<protein>
    <submittedName>
        <fullName evidence="1">Uncharacterized protein</fullName>
    </submittedName>
</protein>
<keyword evidence="2" id="KW-1185">Reference proteome</keyword>
<organism evidence="1 2">
    <name type="scientific">Streptomyces albipurpureus</name>
    <dbReference type="NCBI Taxonomy" id="2897419"/>
    <lineage>
        <taxon>Bacteria</taxon>
        <taxon>Bacillati</taxon>
        <taxon>Actinomycetota</taxon>
        <taxon>Actinomycetes</taxon>
        <taxon>Kitasatosporales</taxon>
        <taxon>Streptomycetaceae</taxon>
        <taxon>Streptomyces</taxon>
    </lineage>
</organism>
<name>A0ABT0UUM1_9ACTN</name>
<proteinExistence type="predicted"/>
<dbReference type="EMBL" id="JAMQAW010000036">
    <property type="protein sequence ID" value="MCM2392268.1"/>
    <property type="molecule type" value="Genomic_DNA"/>
</dbReference>
<reference evidence="1" key="1">
    <citation type="submission" date="2022-06" db="EMBL/GenBank/DDBJ databases">
        <title>Genome public.</title>
        <authorList>
            <person name="Sun Q."/>
        </authorList>
    </citation>
    <scope>NUCLEOTIDE SEQUENCE</scope>
    <source>
        <strain evidence="1">CWNU-1</strain>
    </source>
</reference>